<name>V6I1Y1_9LEPT</name>
<accession>V6I1Y1</accession>
<comment type="caution">
    <text evidence="1">The sequence shown here is derived from an EMBL/GenBank/DDBJ whole genome shotgun (WGS) entry which is preliminary data.</text>
</comment>
<dbReference type="Proteomes" id="UP000018747">
    <property type="component" value="Unassembled WGS sequence"/>
</dbReference>
<reference evidence="1" key="1">
    <citation type="submission" date="2013-05" db="EMBL/GenBank/DDBJ databases">
        <authorList>
            <person name="Harkins D.M."/>
            <person name="Durkin A.S."/>
            <person name="Brinkac L.M."/>
            <person name="Haft D.H."/>
            <person name="Selengut J.D."/>
            <person name="Sanka R."/>
            <person name="DePew J."/>
            <person name="Purushe J."/>
            <person name="Hartskeerl R.A."/>
            <person name="Ahmed A."/>
            <person name="van der Linden H."/>
            <person name="Goris M.G.A."/>
            <person name="Vinetz J.M."/>
            <person name="Sutton G.G."/>
            <person name="Nierman W.C."/>
            <person name="Fouts D.E."/>
        </authorList>
    </citation>
    <scope>NUCLEOTIDE SEQUENCE [LARGE SCALE GENOMIC DNA]</scope>
    <source>
        <strain evidence="1">L 60</strain>
    </source>
</reference>
<organism evidence="1 2">
    <name type="scientific">Leptospira alexanderi serovar Manhao 3 str. L 60</name>
    <dbReference type="NCBI Taxonomy" id="1049759"/>
    <lineage>
        <taxon>Bacteria</taxon>
        <taxon>Pseudomonadati</taxon>
        <taxon>Spirochaetota</taxon>
        <taxon>Spirochaetia</taxon>
        <taxon>Leptospirales</taxon>
        <taxon>Leptospiraceae</taxon>
        <taxon>Leptospira</taxon>
    </lineage>
</organism>
<evidence type="ECO:0000313" key="1">
    <source>
        <dbReference type="EMBL" id="EQA63442.1"/>
    </source>
</evidence>
<dbReference type="EMBL" id="AHMT02000018">
    <property type="protein sequence ID" value="EQA63442.1"/>
    <property type="molecule type" value="Genomic_DNA"/>
</dbReference>
<dbReference type="OrthoDB" id="9810692at2"/>
<dbReference type="GeneID" id="61112597"/>
<protein>
    <submittedName>
        <fullName evidence="1">Uncharacterized protein</fullName>
    </submittedName>
</protein>
<keyword evidence="2" id="KW-1185">Reference proteome</keyword>
<evidence type="ECO:0000313" key="2">
    <source>
        <dbReference type="Proteomes" id="UP000018747"/>
    </source>
</evidence>
<sequence length="59" mass="6669">MKVNVTLFSPFELESTRIFSLLEYLKLSSGMFAVQSKSGILLGKNLKSCRWENRGGLRS</sequence>
<dbReference type="AlphaFoldDB" id="V6I1Y1"/>
<dbReference type="RefSeq" id="WP_020983799.1">
    <property type="nucleotide sequence ID" value="NZ_AHMT02000018.1"/>
</dbReference>
<proteinExistence type="predicted"/>
<gene>
    <name evidence="1" type="ORF">LEP1GSC062_0980</name>
</gene>